<dbReference type="GeneID" id="23860374"/>
<dbReference type="OrthoDB" id="240673at2759"/>
<feature type="region of interest" description="Disordered" evidence="1">
    <location>
        <begin position="1"/>
        <end position="43"/>
    </location>
</feature>
<dbReference type="RefSeq" id="XP_011776563.1">
    <property type="nucleotide sequence ID" value="XM_011778261.1"/>
</dbReference>
<dbReference type="EMBL" id="FN554972">
    <property type="protein sequence ID" value="CBH14293.1"/>
    <property type="molecule type" value="Genomic_DNA"/>
</dbReference>
<accession>C9ZXZ8</accession>
<gene>
    <name evidence="2" type="ORF">TbgDal_IX3680</name>
</gene>
<proteinExistence type="predicted"/>
<dbReference type="VEuPathDB" id="TriTrypDB:Tbg972.9.3680"/>
<dbReference type="KEGG" id="tbg:TbgDal_IX3680"/>
<evidence type="ECO:0000256" key="1">
    <source>
        <dbReference type="SAM" id="MobiDB-lite"/>
    </source>
</evidence>
<evidence type="ECO:0000313" key="2">
    <source>
        <dbReference type="EMBL" id="CBH14293.1"/>
    </source>
</evidence>
<reference evidence="3" key="1">
    <citation type="journal article" date="2010" name="PLoS Negl. Trop. Dis.">
        <title>The genome sequence of Trypanosoma brucei gambiense, causative agent of chronic human african trypanosomiasis.</title>
        <authorList>
            <person name="Jackson A.P."/>
            <person name="Sanders M."/>
            <person name="Berry A."/>
            <person name="McQuillan J."/>
            <person name="Aslett M.A."/>
            <person name="Quail M.A."/>
            <person name="Chukualim B."/>
            <person name="Capewell P."/>
            <person name="MacLeod A."/>
            <person name="Melville S.E."/>
            <person name="Gibson W."/>
            <person name="Barry J.D."/>
            <person name="Berriman M."/>
            <person name="Hertz-Fowler C."/>
        </authorList>
    </citation>
    <scope>NUCLEOTIDE SEQUENCE [LARGE SCALE GENOMIC DNA]</scope>
    <source>
        <strain evidence="3">MHOM/CI/86/DAL972</strain>
    </source>
</reference>
<organism evidence="2 3">
    <name type="scientific">Trypanosoma brucei gambiense (strain MHOM/CI/86/DAL972)</name>
    <dbReference type="NCBI Taxonomy" id="679716"/>
    <lineage>
        <taxon>Eukaryota</taxon>
        <taxon>Discoba</taxon>
        <taxon>Euglenozoa</taxon>
        <taxon>Kinetoplastea</taxon>
        <taxon>Metakinetoplastina</taxon>
        <taxon>Trypanosomatida</taxon>
        <taxon>Trypanosomatidae</taxon>
        <taxon>Trypanosoma</taxon>
    </lineage>
</organism>
<feature type="compositionally biased region" description="Polar residues" evidence="1">
    <location>
        <begin position="1"/>
        <end position="18"/>
    </location>
</feature>
<dbReference type="Proteomes" id="UP000002316">
    <property type="component" value="Chromosome 9"/>
</dbReference>
<protein>
    <submittedName>
        <fullName evidence="2">Uncharacterized protein</fullName>
    </submittedName>
</protein>
<evidence type="ECO:0000313" key="3">
    <source>
        <dbReference type="Proteomes" id="UP000002316"/>
    </source>
</evidence>
<name>C9ZXZ8_TRYB9</name>
<sequence>MNSPYDSGRSSATSTAHSVGSLGDSGGAQKDHSNPLPEKEDEEGVAWDERLRYFVGVVKSAFDAMRSEQRLCNGSVCSKRLQDRIEWDYPAEYATFVNGLFSRSWDRFLEAKTDIVCYPHNEGGAESNTKWLMAHGSLRCRLRTEDINRVRDADEMLGRMVRDKCLWDLEDACRSILMEVFLSMDASAIVCKGCMRLNKSEQYHLGSLAVWEPILARLWGRQTVGGAVRLRDMERPSQQLGFHIRLRCRWTELLGNNLLAKCICGSVLRVFLNVEKPEMLPVAGAGARPAKEELAVKLHQPSGELIVALGDTGLWGRRPPSSQPNPPFVACCRGYPRHTR</sequence>
<dbReference type="AlphaFoldDB" id="C9ZXZ8"/>